<accession>A0A1Y1WSM4</accession>
<feature type="chain" id="PRO_5011988095" description="DUF862-domain-containing protein" evidence="1">
    <location>
        <begin position="20"/>
        <end position="413"/>
    </location>
</feature>
<proteinExistence type="predicted"/>
<dbReference type="EMBL" id="MCFG01000300">
    <property type="protein sequence ID" value="ORX76395.1"/>
    <property type="molecule type" value="Genomic_DNA"/>
</dbReference>
<sequence length="413" mass="48668">MNKLYYTLYLIILCACIRADNRYEISNTMNTTNANYEREIYKFRVGTKPIDVIKSINKKGEELYYYIDHNSYASELIKQQLQEIAGKGFDIIEIFNVKHAAFLLNTDLFDYDNHNWNHRENVGRDKLYDWDELGNALNGQTYVSPQELKKAITKDNNMWTGDKYNLLLHNCHDFVQYCLLKVGVPKSMANKFITYRNQDNGPLIKKIIEFDEKWYKKNQCYFNSSNFRNSVNIANNNENSEDTIYDVEDINKVEFLDETDDKINEECYLSLKFTNKSENIKCFSFKYTLGALMLILTWWMQSLEFTFRLPLTNKKYSTRRLLLSRPKHIVIHTTNYTRFFTQHSQSPVIANLKASSDCEMLSSEEHTNLETTTINAYKKHIILSKTFGVYKDIRPKAVHKHDGSGYKTYKAFH</sequence>
<reference evidence="2 3" key="1">
    <citation type="submission" date="2016-08" db="EMBL/GenBank/DDBJ databases">
        <title>A Parts List for Fungal Cellulosomes Revealed by Comparative Genomics.</title>
        <authorList>
            <consortium name="DOE Joint Genome Institute"/>
            <person name="Haitjema C.H."/>
            <person name="Gilmore S.P."/>
            <person name="Henske J.K."/>
            <person name="Solomon K.V."/>
            <person name="De Groot R."/>
            <person name="Kuo A."/>
            <person name="Mondo S.J."/>
            <person name="Salamov A.A."/>
            <person name="Labutti K."/>
            <person name="Zhao Z."/>
            <person name="Chiniquy J."/>
            <person name="Barry K."/>
            <person name="Brewer H.M."/>
            <person name="Purvine S.O."/>
            <person name="Wright A.T."/>
            <person name="Boxma B."/>
            <person name="Van Alen T."/>
            <person name="Hackstein J.H."/>
            <person name="Baker S.E."/>
            <person name="Grigoriev I.V."/>
            <person name="O'Malley M.A."/>
        </authorList>
    </citation>
    <scope>NUCLEOTIDE SEQUENCE [LARGE SCALE GENOMIC DNA]</scope>
    <source>
        <strain evidence="2 3">S4</strain>
    </source>
</reference>
<dbReference type="AlphaFoldDB" id="A0A1Y1WSM4"/>
<evidence type="ECO:0000313" key="2">
    <source>
        <dbReference type="EMBL" id="ORX76395.1"/>
    </source>
</evidence>
<evidence type="ECO:0008006" key="4">
    <source>
        <dbReference type="Google" id="ProtNLM"/>
    </source>
</evidence>
<comment type="caution">
    <text evidence="2">The sequence shown here is derived from an EMBL/GenBank/DDBJ whole genome shotgun (WGS) entry which is preliminary data.</text>
</comment>
<evidence type="ECO:0000313" key="3">
    <source>
        <dbReference type="Proteomes" id="UP000193944"/>
    </source>
</evidence>
<keyword evidence="3" id="KW-1185">Reference proteome</keyword>
<dbReference type="PROSITE" id="PS51257">
    <property type="entry name" value="PROKAR_LIPOPROTEIN"/>
    <property type="match status" value="1"/>
</dbReference>
<dbReference type="Proteomes" id="UP000193944">
    <property type="component" value="Unassembled WGS sequence"/>
</dbReference>
<organism evidence="2 3">
    <name type="scientific">Anaeromyces robustus</name>
    <dbReference type="NCBI Taxonomy" id="1754192"/>
    <lineage>
        <taxon>Eukaryota</taxon>
        <taxon>Fungi</taxon>
        <taxon>Fungi incertae sedis</taxon>
        <taxon>Chytridiomycota</taxon>
        <taxon>Chytridiomycota incertae sedis</taxon>
        <taxon>Neocallimastigomycetes</taxon>
        <taxon>Neocallimastigales</taxon>
        <taxon>Neocallimastigaceae</taxon>
        <taxon>Anaeromyces</taxon>
    </lineage>
</organism>
<protein>
    <recommendedName>
        <fullName evidence="4">DUF862-domain-containing protein</fullName>
    </recommendedName>
</protein>
<gene>
    <name evidence="2" type="ORF">BCR32DRAFT_284205</name>
</gene>
<feature type="signal peptide" evidence="1">
    <location>
        <begin position="1"/>
        <end position="19"/>
    </location>
</feature>
<name>A0A1Y1WSM4_9FUNG</name>
<evidence type="ECO:0000256" key="1">
    <source>
        <dbReference type="SAM" id="SignalP"/>
    </source>
</evidence>
<dbReference type="Gene3D" id="3.90.1720.30">
    <property type="entry name" value="PPPDE domains"/>
    <property type="match status" value="1"/>
</dbReference>
<dbReference type="InterPro" id="IPR042266">
    <property type="entry name" value="PPPDE_sf"/>
</dbReference>
<keyword evidence="1" id="KW-0732">Signal</keyword>
<reference evidence="2 3" key="2">
    <citation type="submission" date="2016-08" db="EMBL/GenBank/DDBJ databases">
        <title>Pervasive Adenine N6-methylation of Active Genes in Fungi.</title>
        <authorList>
            <consortium name="DOE Joint Genome Institute"/>
            <person name="Mondo S.J."/>
            <person name="Dannebaum R.O."/>
            <person name="Kuo R.C."/>
            <person name="Labutti K."/>
            <person name="Haridas S."/>
            <person name="Kuo A."/>
            <person name="Salamov A."/>
            <person name="Ahrendt S.R."/>
            <person name="Lipzen A."/>
            <person name="Sullivan W."/>
            <person name="Andreopoulos W.B."/>
            <person name="Clum A."/>
            <person name="Lindquist E."/>
            <person name="Daum C."/>
            <person name="Ramamoorthy G.K."/>
            <person name="Gryganskyi A."/>
            <person name="Culley D."/>
            <person name="Magnuson J.K."/>
            <person name="James T.Y."/>
            <person name="O'Malley M.A."/>
            <person name="Stajich J.E."/>
            <person name="Spatafora J.W."/>
            <person name="Visel A."/>
            <person name="Grigoriev I.V."/>
        </authorList>
    </citation>
    <scope>NUCLEOTIDE SEQUENCE [LARGE SCALE GENOMIC DNA]</scope>
    <source>
        <strain evidence="2 3">S4</strain>
    </source>
</reference>